<name>A0A6J4R5N4_9ACTN</name>
<keyword evidence="1" id="KW-0472">Membrane</keyword>
<evidence type="ECO:0000259" key="2">
    <source>
        <dbReference type="Pfam" id="PF07331"/>
    </source>
</evidence>
<keyword evidence="1" id="KW-0812">Transmembrane</keyword>
<sequence length="165" mass="17737">MRPSRDEEGRHVGSDVVAGGFMFVFAVAYLMAAFAIPEPSFENAVVGPKAVPLAIGVALAATSLALAIRGLVWGRSERDVASGEAAPPQDLRKLGVVALLLLAYILIFIPIGYAISTFLFMLSVTMYLDREHWVRNLVYAVVFSAVVYSIFVYVFGVQLPAGVLG</sequence>
<feature type="transmembrane region" description="Helical" evidence="1">
    <location>
        <begin position="51"/>
        <end position="73"/>
    </location>
</feature>
<evidence type="ECO:0000256" key="1">
    <source>
        <dbReference type="SAM" id="Phobius"/>
    </source>
</evidence>
<protein>
    <recommendedName>
        <fullName evidence="2">DUF1468 domain-containing protein</fullName>
    </recommendedName>
</protein>
<feature type="transmembrane region" description="Helical" evidence="1">
    <location>
        <begin position="94"/>
        <end position="116"/>
    </location>
</feature>
<reference evidence="3" key="1">
    <citation type="submission" date="2020-02" db="EMBL/GenBank/DDBJ databases">
        <authorList>
            <person name="Meier V. D."/>
        </authorList>
    </citation>
    <scope>NUCLEOTIDE SEQUENCE</scope>
    <source>
        <strain evidence="3">AVDCRST_MAG58</strain>
    </source>
</reference>
<feature type="transmembrane region" description="Helical" evidence="1">
    <location>
        <begin position="12"/>
        <end position="36"/>
    </location>
</feature>
<dbReference type="AlphaFoldDB" id="A0A6J4R5N4"/>
<gene>
    <name evidence="3" type="ORF">AVDCRST_MAG58-3015</name>
</gene>
<accession>A0A6J4R5N4</accession>
<dbReference type="InterPro" id="IPR009936">
    <property type="entry name" value="DUF1468"/>
</dbReference>
<dbReference type="EMBL" id="CADCVF010000063">
    <property type="protein sequence ID" value="CAA9463534.1"/>
    <property type="molecule type" value="Genomic_DNA"/>
</dbReference>
<feature type="domain" description="DUF1468" evidence="2">
    <location>
        <begin position="17"/>
        <end position="160"/>
    </location>
</feature>
<evidence type="ECO:0000313" key="3">
    <source>
        <dbReference type="EMBL" id="CAA9463534.1"/>
    </source>
</evidence>
<dbReference type="Pfam" id="PF07331">
    <property type="entry name" value="TctB"/>
    <property type="match status" value="1"/>
</dbReference>
<feature type="transmembrane region" description="Helical" evidence="1">
    <location>
        <begin position="136"/>
        <end position="156"/>
    </location>
</feature>
<keyword evidence="1" id="KW-1133">Transmembrane helix</keyword>
<organism evidence="3">
    <name type="scientific">uncultured Rubrobacteraceae bacterium</name>
    <dbReference type="NCBI Taxonomy" id="349277"/>
    <lineage>
        <taxon>Bacteria</taxon>
        <taxon>Bacillati</taxon>
        <taxon>Actinomycetota</taxon>
        <taxon>Rubrobacteria</taxon>
        <taxon>Rubrobacterales</taxon>
        <taxon>Rubrobacteraceae</taxon>
        <taxon>environmental samples</taxon>
    </lineage>
</organism>
<proteinExistence type="predicted"/>